<reference evidence="1" key="1">
    <citation type="submission" date="2024-05" db="EMBL/GenBank/DDBJ databases">
        <title>Complete Genome Sequences of 14 Acinetobacter baumannii phages isolated in Kenya.</title>
        <authorList>
            <person name="Mwai F."/>
            <person name="Kigen C."/>
            <person name="Makobe C."/>
            <person name="Georges M."/>
            <person name="Mutai I."/>
            <person name="Odoyo E."/>
            <person name="Gachoya M."/>
            <person name="Musila L."/>
        </authorList>
    </citation>
    <scope>NUCLEOTIDE SEQUENCE</scope>
</reference>
<organism evidence="1">
    <name type="scientific">Acinetobacter phage vB_Ab_02_KEN_02</name>
    <dbReference type="NCBI Taxonomy" id="3143017"/>
    <lineage>
        <taxon>Viruses</taxon>
    </lineage>
</organism>
<evidence type="ECO:0000313" key="1">
    <source>
        <dbReference type="EMBL" id="XCN27512.1"/>
    </source>
</evidence>
<accession>A0AAU8KVZ6</accession>
<dbReference type="EMBL" id="PP841134">
    <property type="protein sequence ID" value="XCN27512.1"/>
    <property type="molecule type" value="Genomic_DNA"/>
</dbReference>
<gene>
    <name evidence="1" type="ORF">MNNFUTWQ_CDS0042</name>
</gene>
<proteinExistence type="predicted"/>
<sequence>MDGIIGRIDGFIAVIGSRILNRFREIKKMTKQDAYELVESFGGIEEIEWLVNNNLMYVLNPNHDLNIALKILKGDEND</sequence>
<protein>
    <submittedName>
        <fullName evidence="1">Uncharacterized protein</fullName>
    </submittedName>
</protein>
<name>A0AAU8KVZ6_9VIRU</name>